<dbReference type="GO" id="GO:0016846">
    <property type="term" value="F:carbon-sulfur lyase activity"/>
    <property type="evidence" value="ECO:0007669"/>
    <property type="project" value="InterPro"/>
</dbReference>
<dbReference type="SUPFAM" id="SSF53383">
    <property type="entry name" value="PLP-dependent transferases"/>
    <property type="match status" value="1"/>
</dbReference>
<dbReference type="GO" id="GO:0008483">
    <property type="term" value="F:transaminase activity"/>
    <property type="evidence" value="ECO:0000318"/>
    <property type="project" value="GO_Central"/>
</dbReference>
<dbReference type="EMBL" id="FN595244">
    <property type="protein sequence ID" value="CCB47901.1"/>
    <property type="molecule type" value="Genomic_DNA"/>
</dbReference>
<sequence>MQNAANSAVLVAGWHRMSYRFDDQSFISQELERLIRRLHASTGNAITEGRFILFGAGSTQLINAAVHALSPHNSSAPAKAWLQSLSSRFVPVPAFVSYSIFSFNEEYALEVNFYVWVYQQRTDFFRSVDFQFQGDTSLWKNNSDSTLNLIEVVTAPDNPDGQLNKAVLHGPYVKAIHDHAYYWPHFTAIPAPADEDLMIFTLSKLTGHAGTTFGWALIKDESVYQRRLKYKLLNVLGVSRDTQLRALKLLKLVLEGSGREIFKFSYTTMKNRREKLNNASSVSDRFSIQKIAPQYCTFFQTVRGNLLQLMLG</sequence>
<dbReference type="STRING" id="29760.F6H6R1"/>
<dbReference type="Gene3D" id="3.90.1150.10">
    <property type="entry name" value="Aspartate Aminotransferase, domain 1"/>
    <property type="match status" value="1"/>
</dbReference>
<dbReference type="InterPro" id="IPR015422">
    <property type="entry name" value="PyrdxlP-dep_Trfase_small"/>
</dbReference>
<dbReference type="AlphaFoldDB" id="F6H6R1"/>
<dbReference type="Pfam" id="PF04864">
    <property type="entry name" value="Alliinase_C"/>
    <property type="match status" value="2"/>
</dbReference>
<proteinExistence type="inferred from homology"/>
<keyword evidence="2" id="KW-0663">Pyridoxal phosphate</keyword>
<evidence type="ECO:0000256" key="2">
    <source>
        <dbReference type="ARBA" id="ARBA00022898"/>
    </source>
</evidence>
<dbReference type="Gene3D" id="3.40.640.10">
    <property type="entry name" value="Type I PLP-dependent aspartate aminotransferase-like (Major domain)"/>
    <property type="match status" value="1"/>
</dbReference>
<dbReference type="PANTHER" id="PTHR43795:SF20">
    <property type="entry name" value="TRYPTOPHAN AMINOTRANSFERASE-RELATED PROTEIN 3"/>
    <property type="match status" value="1"/>
</dbReference>
<dbReference type="HOGENOM" id="CLU_036760_0_0_1"/>
<protein>
    <recommendedName>
        <fullName evidence="3">Alliinase C-terminal domain-containing protein</fullName>
    </recommendedName>
</protein>
<name>F6H6R1_VITVI</name>
<dbReference type="PaxDb" id="29760-VIT_18s0157g00060.t01"/>
<dbReference type="Proteomes" id="UP000009183">
    <property type="component" value="Chromosome 18"/>
</dbReference>
<reference evidence="5" key="1">
    <citation type="journal article" date="2007" name="Nature">
        <title>The grapevine genome sequence suggests ancestral hexaploidization in major angiosperm phyla.</title>
        <authorList>
            <consortium name="The French-Italian Public Consortium for Grapevine Genome Characterization."/>
            <person name="Jaillon O."/>
            <person name="Aury J.-M."/>
            <person name="Noel B."/>
            <person name="Policriti A."/>
            <person name="Clepet C."/>
            <person name="Casagrande A."/>
            <person name="Choisne N."/>
            <person name="Aubourg S."/>
            <person name="Vitulo N."/>
            <person name="Jubin C."/>
            <person name="Vezzi A."/>
            <person name="Legeai F."/>
            <person name="Hugueney P."/>
            <person name="Dasilva C."/>
            <person name="Horner D."/>
            <person name="Mica E."/>
            <person name="Jublot D."/>
            <person name="Poulain J."/>
            <person name="Bruyere C."/>
            <person name="Billault A."/>
            <person name="Segurens B."/>
            <person name="Gouyvenoux M."/>
            <person name="Ugarte E."/>
            <person name="Cattonaro F."/>
            <person name="Anthouard V."/>
            <person name="Vico V."/>
            <person name="Del Fabbro C."/>
            <person name="Alaux M."/>
            <person name="Di Gaspero G."/>
            <person name="Dumas V."/>
            <person name="Felice N."/>
            <person name="Paillard S."/>
            <person name="Juman I."/>
            <person name="Moroldo M."/>
            <person name="Scalabrin S."/>
            <person name="Canaguier A."/>
            <person name="Le Clainche I."/>
            <person name="Malacrida G."/>
            <person name="Durand E."/>
            <person name="Pesole G."/>
            <person name="Laucou V."/>
            <person name="Chatelet P."/>
            <person name="Merdinoglu D."/>
            <person name="Delledonne M."/>
            <person name="Pezzotti M."/>
            <person name="Lecharny A."/>
            <person name="Scarpelli C."/>
            <person name="Artiguenave F."/>
            <person name="Pe M.E."/>
            <person name="Valle G."/>
            <person name="Morgante M."/>
            <person name="Caboche M."/>
            <person name="Adam-Blondon A.-F."/>
            <person name="Weissenbach J."/>
            <person name="Quetier F."/>
            <person name="Wincker P."/>
        </authorList>
    </citation>
    <scope>NUCLEOTIDE SEQUENCE [LARGE SCALE GENOMIC DNA]</scope>
    <source>
        <strain evidence="5">cv. Pinot noir / PN40024</strain>
    </source>
</reference>
<dbReference type="InterPro" id="IPR015421">
    <property type="entry name" value="PyrdxlP-dep_Trfase_major"/>
</dbReference>
<organism evidence="4 5">
    <name type="scientific">Vitis vinifera</name>
    <name type="common">Grape</name>
    <dbReference type="NCBI Taxonomy" id="29760"/>
    <lineage>
        <taxon>Eukaryota</taxon>
        <taxon>Viridiplantae</taxon>
        <taxon>Streptophyta</taxon>
        <taxon>Embryophyta</taxon>
        <taxon>Tracheophyta</taxon>
        <taxon>Spermatophyta</taxon>
        <taxon>Magnoliopsida</taxon>
        <taxon>eudicotyledons</taxon>
        <taxon>Gunneridae</taxon>
        <taxon>Pentapetalae</taxon>
        <taxon>rosids</taxon>
        <taxon>Vitales</taxon>
        <taxon>Vitaceae</taxon>
        <taxon>Viteae</taxon>
        <taxon>Vitis</taxon>
    </lineage>
</organism>
<evidence type="ECO:0000256" key="1">
    <source>
        <dbReference type="ARBA" id="ARBA00006312"/>
    </source>
</evidence>
<dbReference type="PANTHER" id="PTHR43795">
    <property type="entry name" value="BIFUNCTIONAL ASPARTATE AMINOTRANSFERASE AND GLUTAMATE/ASPARTATE-PREPHENATE AMINOTRANSFERASE-RELATED"/>
    <property type="match status" value="1"/>
</dbReference>
<accession>F6H6R1</accession>
<dbReference type="InParanoid" id="F6H6R1"/>
<feature type="domain" description="Alliinase C-terminal" evidence="3">
    <location>
        <begin position="1"/>
        <end position="77"/>
    </location>
</feature>
<dbReference type="OrthoDB" id="2020362at2759"/>
<dbReference type="GO" id="GO:0006520">
    <property type="term" value="P:amino acid metabolic process"/>
    <property type="evidence" value="ECO:0000318"/>
    <property type="project" value="GO_Central"/>
</dbReference>
<feature type="domain" description="Alliinase C-terminal" evidence="3">
    <location>
        <begin position="114"/>
        <end position="303"/>
    </location>
</feature>
<comment type="similarity">
    <text evidence="1">Belongs to the alliinase family.</text>
</comment>
<dbReference type="InterPro" id="IPR050478">
    <property type="entry name" value="Ethylene_sulfur-biosynth"/>
</dbReference>
<dbReference type="InterPro" id="IPR015424">
    <property type="entry name" value="PyrdxlP-dep_Trfase"/>
</dbReference>
<keyword evidence="5" id="KW-1185">Reference proteome</keyword>
<gene>
    <name evidence="4" type="ordered locus">VIT_18s0157g00060</name>
</gene>
<evidence type="ECO:0000313" key="5">
    <source>
        <dbReference type="Proteomes" id="UP000009183"/>
    </source>
</evidence>
<dbReference type="InterPro" id="IPR006948">
    <property type="entry name" value="Alliinase_C"/>
</dbReference>
<evidence type="ECO:0000313" key="4">
    <source>
        <dbReference type="EMBL" id="CCB47901.1"/>
    </source>
</evidence>
<evidence type="ECO:0000259" key="3">
    <source>
        <dbReference type="Pfam" id="PF04864"/>
    </source>
</evidence>